<reference evidence="1 2" key="1">
    <citation type="journal article" date="2023" name="Plants (Basel)">
        <title>Bridging the Gap: Combining Genomics and Transcriptomics Approaches to Understand Stylosanthes scabra, an Orphan Legume from the Brazilian Caatinga.</title>
        <authorList>
            <person name="Ferreira-Neto J.R.C."/>
            <person name="da Silva M.D."/>
            <person name="Binneck E."/>
            <person name="de Melo N.F."/>
            <person name="da Silva R.H."/>
            <person name="de Melo A.L.T.M."/>
            <person name="Pandolfi V."/>
            <person name="Bustamante F.O."/>
            <person name="Brasileiro-Vidal A.C."/>
            <person name="Benko-Iseppon A.M."/>
        </authorList>
    </citation>
    <scope>NUCLEOTIDE SEQUENCE [LARGE SCALE GENOMIC DNA]</scope>
    <source>
        <tissue evidence="1">Leaves</tissue>
    </source>
</reference>
<evidence type="ECO:0000313" key="1">
    <source>
        <dbReference type="EMBL" id="MED6170957.1"/>
    </source>
</evidence>
<comment type="caution">
    <text evidence="1">The sequence shown here is derived from an EMBL/GenBank/DDBJ whole genome shotgun (WGS) entry which is preliminary data.</text>
</comment>
<dbReference type="PANTHER" id="PTHR35508:SF1">
    <property type="entry name" value="VOLTAGE-DEPENDENT L-TYPE CALCIUM CHANNEL SUBUNIT"/>
    <property type="match status" value="1"/>
</dbReference>
<dbReference type="PANTHER" id="PTHR35508">
    <property type="entry name" value="VOLTAGE-DEPENDENT L-TYPE CALCIUM CHANNEL SUBUNIT"/>
    <property type="match status" value="1"/>
</dbReference>
<protein>
    <recommendedName>
        <fullName evidence="3">Maturase K</fullName>
    </recommendedName>
</protein>
<proteinExistence type="predicted"/>
<feature type="non-terminal residue" evidence="1">
    <location>
        <position position="75"/>
    </location>
</feature>
<gene>
    <name evidence="1" type="ORF">PIB30_036120</name>
</gene>
<dbReference type="EMBL" id="JASCZI010151210">
    <property type="protein sequence ID" value="MED6170957.1"/>
    <property type="molecule type" value="Genomic_DNA"/>
</dbReference>
<name>A0ABU6VC53_9FABA</name>
<sequence>MGSESSMTLYQVLNRLAYDIFFPEPSTSNFLLKRIKISLAQNTLLLLEASRKSFRDLFLYTRQGSPFRAIFVITT</sequence>
<accession>A0ABU6VC53</accession>
<keyword evidence="2" id="KW-1185">Reference proteome</keyword>
<organism evidence="1 2">
    <name type="scientific">Stylosanthes scabra</name>
    <dbReference type="NCBI Taxonomy" id="79078"/>
    <lineage>
        <taxon>Eukaryota</taxon>
        <taxon>Viridiplantae</taxon>
        <taxon>Streptophyta</taxon>
        <taxon>Embryophyta</taxon>
        <taxon>Tracheophyta</taxon>
        <taxon>Spermatophyta</taxon>
        <taxon>Magnoliopsida</taxon>
        <taxon>eudicotyledons</taxon>
        <taxon>Gunneridae</taxon>
        <taxon>Pentapetalae</taxon>
        <taxon>rosids</taxon>
        <taxon>fabids</taxon>
        <taxon>Fabales</taxon>
        <taxon>Fabaceae</taxon>
        <taxon>Papilionoideae</taxon>
        <taxon>50 kb inversion clade</taxon>
        <taxon>dalbergioids sensu lato</taxon>
        <taxon>Dalbergieae</taxon>
        <taxon>Pterocarpus clade</taxon>
        <taxon>Stylosanthes</taxon>
    </lineage>
</organism>
<dbReference type="Proteomes" id="UP001341840">
    <property type="component" value="Unassembled WGS sequence"/>
</dbReference>
<evidence type="ECO:0008006" key="3">
    <source>
        <dbReference type="Google" id="ProtNLM"/>
    </source>
</evidence>
<evidence type="ECO:0000313" key="2">
    <source>
        <dbReference type="Proteomes" id="UP001341840"/>
    </source>
</evidence>